<feature type="domain" description="ABC transporter" evidence="3">
    <location>
        <begin position="2"/>
        <end position="209"/>
    </location>
</feature>
<dbReference type="PROSITE" id="PS00211">
    <property type="entry name" value="ABC_TRANSPORTER_1"/>
    <property type="match status" value="1"/>
</dbReference>
<protein>
    <submittedName>
        <fullName evidence="4">ATP-binding cassette domain-containing protein</fullName>
    </submittedName>
</protein>
<dbReference type="GO" id="GO:0005886">
    <property type="term" value="C:plasma membrane"/>
    <property type="evidence" value="ECO:0007669"/>
    <property type="project" value="TreeGrafter"/>
</dbReference>
<dbReference type="InterPro" id="IPR003439">
    <property type="entry name" value="ABC_transporter-like_ATP-bd"/>
</dbReference>
<dbReference type="GO" id="GO:0005524">
    <property type="term" value="F:ATP binding"/>
    <property type="evidence" value="ECO:0007669"/>
    <property type="project" value="UniProtKB-KW"/>
</dbReference>
<dbReference type="SUPFAM" id="SSF52540">
    <property type="entry name" value="P-loop containing nucleoside triphosphate hydrolases"/>
    <property type="match status" value="1"/>
</dbReference>
<evidence type="ECO:0000256" key="1">
    <source>
        <dbReference type="ARBA" id="ARBA00022741"/>
    </source>
</evidence>
<dbReference type="RefSeq" id="WP_160332979.1">
    <property type="nucleotide sequence ID" value="NZ_WSRS01000048.1"/>
</dbReference>
<dbReference type="OrthoDB" id="9791546at2"/>
<dbReference type="PANTHER" id="PTHR24220">
    <property type="entry name" value="IMPORT ATP-BINDING PROTEIN"/>
    <property type="match status" value="1"/>
</dbReference>
<dbReference type="InterPro" id="IPR003593">
    <property type="entry name" value="AAA+_ATPase"/>
</dbReference>
<dbReference type="GO" id="GO:0016887">
    <property type="term" value="F:ATP hydrolysis activity"/>
    <property type="evidence" value="ECO:0007669"/>
    <property type="project" value="InterPro"/>
</dbReference>
<dbReference type="PROSITE" id="PS50893">
    <property type="entry name" value="ABC_TRANSPORTER_2"/>
    <property type="match status" value="1"/>
</dbReference>
<dbReference type="EMBL" id="WSRS01000048">
    <property type="protein sequence ID" value="MVX59193.1"/>
    <property type="molecule type" value="Genomic_DNA"/>
</dbReference>
<accession>A0A7X3G8Q4</accession>
<dbReference type="InterPro" id="IPR015854">
    <property type="entry name" value="ABC_transpr_LolD-like"/>
</dbReference>
<dbReference type="PANTHER" id="PTHR24220:SF86">
    <property type="entry name" value="ABC TRANSPORTER ABCH.1"/>
    <property type="match status" value="1"/>
</dbReference>
<sequence length="209" mass="23385">MLVCDRLEKAYGPRSVFQGLNLQFEAGKVYALVGASGRGKTTLLNILAKLERPDSGRVLYRAKELNSLSRIAFFRNDLGYLLQQGDLLENETIAANLELALVGKKPPVDREIFFAQKLAQVHLDYLDLDQKIYELSGGEAQRIAIAKLFIKEPPLILADEPTASLDSENSRLVMDLLLSLKHPERIIIIATHSPDIWTRVDEVVDLSMV</sequence>
<dbReference type="InterPro" id="IPR017871">
    <property type="entry name" value="ABC_transporter-like_CS"/>
</dbReference>
<evidence type="ECO:0000259" key="3">
    <source>
        <dbReference type="PROSITE" id="PS50893"/>
    </source>
</evidence>
<evidence type="ECO:0000313" key="5">
    <source>
        <dbReference type="Proteomes" id="UP000461595"/>
    </source>
</evidence>
<dbReference type="Pfam" id="PF00005">
    <property type="entry name" value="ABC_tran"/>
    <property type="match status" value="1"/>
</dbReference>
<dbReference type="SMART" id="SM00382">
    <property type="entry name" value="AAA"/>
    <property type="match status" value="1"/>
</dbReference>
<dbReference type="GO" id="GO:0022857">
    <property type="term" value="F:transmembrane transporter activity"/>
    <property type="evidence" value="ECO:0007669"/>
    <property type="project" value="TreeGrafter"/>
</dbReference>
<gene>
    <name evidence="4" type="ORF">E5983_06010</name>
</gene>
<dbReference type="Proteomes" id="UP000461595">
    <property type="component" value="Unassembled WGS sequence"/>
</dbReference>
<dbReference type="AlphaFoldDB" id="A0A7X3G8Q4"/>
<proteinExistence type="predicted"/>
<evidence type="ECO:0000313" key="4">
    <source>
        <dbReference type="EMBL" id="MVX59193.1"/>
    </source>
</evidence>
<dbReference type="InterPro" id="IPR027417">
    <property type="entry name" value="P-loop_NTPase"/>
</dbReference>
<dbReference type="Gene3D" id="3.40.50.300">
    <property type="entry name" value="P-loop containing nucleotide triphosphate hydrolases"/>
    <property type="match status" value="1"/>
</dbReference>
<keyword evidence="1" id="KW-0547">Nucleotide-binding</keyword>
<organism evidence="4 5">
    <name type="scientific">Streptococcus danieliae</name>
    <dbReference type="NCBI Taxonomy" id="747656"/>
    <lineage>
        <taxon>Bacteria</taxon>
        <taxon>Bacillati</taxon>
        <taxon>Bacillota</taxon>
        <taxon>Bacilli</taxon>
        <taxon>Lactobacillales</taxon>
        <taxon>Streptococcaceae</taxon>
        <taxon>Streptococcus</taxon>
    </lineage>
</organism>
<reference evidence="4 5" key="1">
    <citation type="submission" date="2019-12" db="EMBL/GenBank/DDBJ databases">
        <title>Microbes associate with the intestines of laboratory mice.</title>
        <authorList>
            <person name="Navarre W."/>
            <person name="Wong E."/>
        </authorList>
    </citation>
    <scope>NUCLEOTIDE SEQUENCE [LARGE SCALE GENOMIC DNA]</scope>
    <source>
        <strain evidence="4 5">NM51_B2-22</strain>
    </source>
</reference>
<name>A0A7X3G8Q4_9STRE</name>
<keyword evidence="2 4" id="KW-0067">ATP-binding</keyword>
<comment type="caution">
    <text evidence="4">The sequence shown here is derived from an EMBL/GenBank/DDBJ whole genome shotgun (WGS) entry which is preliminary data.</text>
</comment>
<evidence type="ECO:0000256" key="2">
    <source>
        <dbReference type="ARBA" id="ARBA00022840"/>
    </source>
</evidence>